<dbReference type="GeneID" id="19941174"/>
<dbReference type="GO" id="GO:0008270">
    <property type="term" value="F:zinc ion binding"/>
    <property type="evidence" value="ECO:0007669"/>
    <property type="project" value="UniProtKB-KW"/>
</dbReference>
<evidence type="ECO:0000256" key="5">
    <source>
        <dbReference type="SAM" id="MobiDB-lite"/>
    </source>
</evidence>
<reference evidence="7 8" key="1">
    <citation type="submission" date="2012-04" db="EMBL/GenBank/DDBJ databases">
        <title>The Genome Sequence of Saprolegnia declina VS20.</title>
        <authorList>
            <consortium name="The Broad Institute Genome Sequencing Platform"/>
            <person name="Russ C."/>
            <person name="Nusbaum C."/>
            <person name="Tyler B."/>
            <person name="van West P."/>
            <person name="Dieguez-Uribeondo J."/>
            <person name="de Bruijn I."/>
            <person name="Tripathy S."/>
            <person name="Jiang R."/>
            <person name="Young S.K."/>
            <person name="Zeng Q."/>
            <person name="Gargeya S."/>
            <person name="Fitzgerald M."/>
            <person name="Haas B."/>
            <person name="Abouelleil A."/>
            <person name="Alvarado L."/>
            <person name="Arachchi H.M."/>
            <person name="Berlin A."/>
            <person name="Chapman S.B."/>
            <person name="Goldberg J."/>
            <person name="Griggs A."/>
            <person name="Gujja S."/>
            <person name="Hansen M."/>
            <person name="Howarth C."/>
            <person name="Imamovic A."/>
            <person name="Larimer J."/>
            <person name="McCowen C."/>
            <person name="Montmayeur A."/>
            <person name="Murphy C."/>
            <person name="Neiman D."/>
            <person name="Pearson M."/>
            <person name="Priest M."/>
            <person name="Roberts A."/>
            <person name="Saif S."/>
            <person name="Shea T."/>
            <person name="Sisk P."/>
            <person name="Sykes S."/>
            <person name="Wortman J."/>
            <person name="Nusbaum C."/>
            <person name="Birren B."/>
        </authorList>
    </citation>
    <scope>NUCLEOTIDE SEQUENCE [LARGE SCALE GENOMIC DNA]</scope>
    <source>
        <strain evidence="7 8">VS20</strain>
    </source>
</reference>
<evidence type="ECO:0000256" key="4">
    <source>
        <dbReference type="PROSITE-ProRule" id="PRU00091"/>
    </source>
</evidence>
<dbReference type="SMART" id="SM00064">
    <property type="entry name" value="FYVE"/>
    <property type="match status" value="1"/>
</dbReference>
<dbReference type="InterPro" id="IPR017455">
    <property type="entry name" value="Znf_FYVE-rel"/>
</dbReference>
<sequence>MVGSDFMMAGGLPLGSPFPLRSSYFESSSSKGRLSASQTAMYEAEASRHLDVALANLYVERESTESRHRSHSHPHLPRPFRHEVDAQGYSVYEREDSVVRMKKKTTKGGSSEIKFTCRTDIEGGPLEMMELMYADDTDSLRRWGQIYFPSMFVDGVMLHVLKHSDEEDPLRFCRFSSLCWMAWNTPVRSASRRDTCVLKTTGATMDSDGNQLFYILCNSVDVPNCPLLEKPFDLVRAHIQVAVFFQTSPTNGTRMTTIGVIDPQGSLSFPSRAVEAFSTNLLNSMHQLSIHLESYRISRRPLCDRVQWVPDSERKECYACHHSFGLFRARHHCRACGEVMCKKCMVLRPIYGTELLEITHHHAVIEKFCKPCVLYARSSTASSSQCSSSAKRAPNGTNLSDCSTYRDSNNRLSFFSLETDPSTNSGESRSSTNRRKNLTSPSEDEEFPAVNDASSPTPFTDANGHKTAYDHGAKMDSNTMAHELWKMSVKARRVAKETATLTKATMSAANSRNATPVGTPRAEIRDSFRKMDQTLAEQAFLLDAIDRAARSRYSLSSPRHTDDAPLRESPFVEEVV</sequence>
<dbReference type="Gene3D" id="3.30.40.10">
    <property type="entry name" value="Zinc/RING finger domain, C3HC4 (zinc finger)"/>
    <property type="match status" value="1"/>
</dbReference>
<dbReference type="VEuPathDB" id="FungiDB:SDRG_00447"/>
<evidence type="ECO:0000259" key="6">
    <source>
        <dbReference type="PROSITE" id="PS50178"/>
    </source>
</evidence>
<keyword evidence="2 4" id="KW-0863">Zinc-finger</keyword>
<dbReference type="SUPFAM" id="SSF55961">
    <property type="entry name" value="Bet v1-like"/>
    <property type="match status" value="1"/>
</dbReference>
<accession>T0SBD8</accession>
<evidence type="ECO:0000256" key="2">
    <source>
        <dbReference type="ARBA" id="ARBA00022771"/>
    </source>
</evidence>
<dbReference type="InterPro" id="IPR052727">
    <property type="entry name" value="Rab4/Rab5_effector"/>
</dbReference>
<keyword evidence="3" id="KW-0862">Zinc</keyword>
<proteinExistence type="predicted"/>
<evidence type="ECO:0000256" key="3">
    <source>
        <dbReference type="ARBA" id="ARBA00022833"/>
    </source>
</evidence>
<dbReference type="Proteomes" id="UP000030762">
    <property type="component" value="Unassembled WGS sequence"/>
</dbReference>
<feature type="region of interest" description="Disordered" evidence="5">
    <location>
        <begin position="553"/>
        <end position="576"/>
    </location>
</feature>
<protein>
    <recommendedName>
        <fullName evidence="6">FYVE-type domain-containing protein</fullName>
    </recommendedName>
</protein>
<dbReference type="RefSeq" id="XP_008604146.1">
    <property type="nucleotide sequence ID" value="XM_008605924.1"/>
</dbReference>
<organism evidence="7 8">
    <name type="scientific">Saprolegnia diclina (strain VS20)</name>
    <dbReference type="NCBI Taxonomy" id="1156394"/>
    <lineage>
        <taxon>Eukaryota</taxon>
        <taxon>Sar</taxon>
        <taxon>Stramenopiles</taxon>
        <taxon>Oomycota</taxon>
        <taxon>Saprolegniomycetes</taxon>
        <taxon>Saprolegniales</taxon>
        <taxon>Saprolegniaceae</taxon>
        <taxon>Saprolegnia</taxon>
    </lineage>
</organism>
<keyword evidence="1" id="KW-0479">Metal-binding</keyword>
<feature type="region of interest" description="Disordered" evidence="5">
    <location>
        <begin position="415"/>
        <end position="472"/>
    </location>
</feature>
<gene>
    <name evidence="7" type="ORF">SDRG_00447</name>
</gene>
<dbReference type="PANTHER" id="PTHR13510:SF44">
    <property type="entry name" value="RABENOSYN-5"/>
    <property type="match status" value="1"/>
</dbReference>
<dbReference type="InParanoid" id="T0SBD8"/>
<dbReference type="SUPFAM" id="SSF57903">
    <property type="entry name" value="FYVE/PHD zinc finger"/>
    <property type="match status" value="1"/>
</dbReference>
<dbReference type="Gene3D" id="3.30.530.20">
    <property type="match status" value="1"/>
</dbReference>
<dbReference type="PANTHER" id="PTHR13510">
    <property type="entry name" value="FYVE-FINGER-CONTAINING RAB5 EFFECTOR PROTEIN RABENOSYN-5-RELATED"/>
    <property type="match status" value="1"/>
</dbReference>
<evidence type="ECO:0000313" key="7">
    <source>
        <dbReference type="EMBL" id="EQC42723.1"/>
    </source>
</evidence>
<feature type="domain" description="FYVE-type" evidence="6">
    <location>
        <begin position="311"/>
        <end position="377"/>
    </location>
</feature>
<dbReference type="EMBL" id="JH767132">
    <property type="protein sequence ID" value="EQC42723.1"/>
    <property type="molecule type" value="Genomic_DNA"/>
</dbReference>
<feature type="compositionally biased region" description="Polar residues" evidence="5">
    <location>
        <begin position="419"/>
        <end position="431"/>
    </location>
</feature>
<dbReference type="PROSITE" id="PS50178">
    <property type="entry name" value="ZF_FYVE"/>
    <property type="match status" value="1"/>
</dbReference>
<evidence type="ECO:0000313" key="8">
    <source>
        <dbReference type="Proteomes" id="UP000030762"/>
    </source>
</evidence>
<dbReference type="InterPro" id="IPR011011">
    <property type="entry name" value="Znf_FYVE_PHD"/>
</dbReference>
<dbReference type="InterPro" id="IPR023393">
    <property type="entry name" value="START-like_dom_sf"/>
</dbReference>
<evidence type="ECO:0000256" key="1">
    <source>
        <dbReference type="ARBA" id="ARBA00022723"/>
    </source>
</evidence>
<dbReference type="InterPro" id="IPR013083">
    <property type="entry name" value="Znf_RING/FYVE/PHD"/>
</dbReference>
<dbReference type="OMA" id="VACKSCI"/>
<dbReference type="OrthoDB" id="10018316at2759"/>
<feature type="compositionally biased region" description="Basic and acidic residues" evidence="5">
    <location>
        <begin position="463"/>
        <end position="472"/>
    </location>
</feature>
<dbReference type="eggNOG" id="KOG0230">
    <property type="taxonomic scope" value="Eukaryota"/>
</dbReference>
<dbReference type="Pfam" id="PF01363">
    <property type="entry name" value="FYVE"/>
    <property type="match status" value="1"/>
</dbReference>
<dbReference type="AlphaFoldDB" id="T0SBD8"/>
<dbReference type="InterPro" id="IPR000306">
    <property type="entry name" value="Znf_FYVE"/>
</dbReference>
<dbReference type="STRING" id="1156394.T0SBD8"/>
<keyword evidence="8" id="KW-1185">Reference proteome</keyword>
<name>T0SBD8_SAPDV</name>